<proteinExistence type="predicted"/>
<keyword evidence="2" id="KW-1185">Reference proteome</keyword>
<protein>
    <submittedName>
        <fullName evidence="1">Uncharacterized protein</fullName>
    </submittedName>
</protein>
<evidence type="ECO:0000313" key="2">
    <source>
        <dbReference type="Proteomes" id="UP001499909"/>
    </source>
</evidence>
<evidence type="ECO:0000313" key="1">
    <source>
        <dbReference type="EMBL" id="GAA3946714.1"/>
    </source>
</evidence>
<dbReference type="EMBL" id="BAABDH010000100">
    <property type="protein sequence ID" value="GAA3946714.1"/>
    <property type="molecule type" value="Genomic_DNA"/>
</dbReference>
<comment type="caution">
    <text evidence="1">The sequence shown here is derived from an EMBL/GenBank/DDBJ whole genome shotgun (WGS) entry which is preliminary data.</text>
</comment>
<name>A0ABP7NGY0_9BACT</name>
<reference evidence="2" key="1">
    <citation type="journal article" date="2019" name="Int. J. Syst. Evol. Microbiol.">
        <title>The Global Catalogue of Microorganisms (GCM) 10K type strain sequencing project: providing services to taxonomists for standard genome sequencing and annotation.</title>
        <authorList>
            <consortium name="The Broad Institute Genomics Platform"/>
            <consortium name="The Broad Institute Genome Sequencing Center for Infectious Disease"/>
            <person name="Wu L."/>
            <person name="Ma J."/>
        </authorList>
    </citation>
    <scope>NUCLEOTIDE SEQUENCE [LARGE SCALE GENOMIC DNA]</scope>
    <source>
        <strain evidence="2">JCM 17214</strain>
    </source>
</reference>
<dbReference type="Proteomes" id="UP001499909">
    <property type="component" value="Unassembled WGS sequence"/>
</dbReference>
<accession>A0ABP7NGY0</accession>
<sequence length="180" mass="20260">MAAYAPKTPYFVFLAFPLPVTSPTPAASPSAFDKARQGLWTSLQKHLETVYAAERDFRAATAFTEAFPFSPAATEPEALAGYQRQRARLRDLFVDETTQLDSLVKAVRTKSYQEDEKKLLLLMILGYLDIAESIFELLETRRPSKPDKDEELEETTARFGRVKSFVRLNIKGIAGLLPQL</sequence>
<organism evidence="1 2">
    <name type="scientific">Hymenobacter algoricola</name>
    <dbReference type="NCBI Taxonomy" id="486267"/>
    <lineage>
        <taxon>Bacteria</taxon>
        <taxon>Pseudomonadati</taxon>
        <taxon>Bacteroidota</taxon>
        <taxon>Cytophagia</taxon>
        <taxon>Cytophagales</taxon>
        <taxon>Hymenobacteraceae</taxon>
        <taxon>Hymenobacter</taxon>
    </lineage>
</organism>
<gene>
    <name evidence="1" type="ORF">GCM10022406_30660</name>
</gene>